<dbReference type="GeneID" id="17276857"/>
<reference evidence="2" key="2">
    <citation type="submission" date="2024-10" db="UniProtKB">
        <authorList>
            <consortium name="EnsemblProtists"/>
        </authorList>
    </citation>
    <scope>IDENTIFICATION</scope>
</reference>
<dbReference type="Proteomes" id="UP000013827">
    <property type="component" value="Unassembled WGS sequence"/>
</dbReference>
<reference evidence="3" key="1">
    <citation type="journal article" date="2013" name="Nature">
        <title>Pan genome of the phytoplankton Emiliania underpins its global distribution.</title>
        <authorList>
            <person name="Read B.A."/>
            <person name="Kegel J."/>
            <person name="Klute M.J."/>
            <person name="Kuo A."/>
            <person name="Lefebvre S.C."/>
            <person name="Maumus F."/>
            <person name="Mayer C."/>
            <person name="Miller J."/>
            <person name="Monier A."/>
            <person name="Salamov A."/>
            <person name="Young J."/>
            <person name="Aguilar M."/>
            <person name="Claverie J.M."/>
            <person name="Frickenhaus S."/>
            <person name="Gonzalez K."/>
            <person name="Herman E.K."/>
            <person name="Lin Y.C."/>
            <person name="Napier J."/>
            <person name="Ogata H."/>
            <person name="Sarno A.F."/>
            <person name="Shmutz J."/>
            <person name="Schroeder D."/>
            <person name="de Vargas C."/>
            <person name="Verret F."/>
            <person name="von Dassow P."/>
            <person name="Valentin K."/>
            <person name="Van de Peer Y."/>
            <person name="Wheeler G."/>
            <person name="Dacks J.B."/>
            <person name="Delwiche C.F."/>
            <person name="Dyhrman S.T."/>
            <person name="Glockner G."/>
            <person name="John U."/>
            <person name="Richards T."/>
            <person name="Worden A.Z."/>
            <person name="Zhang X."/>
            <person name="Grigoriev I.V."/>
            <person name="Allen A.E."/>
            <person name="Bidle K."/>
            <person name="Borodovsky M."/>
            <person name="Bowler C."/>
            <person name="Brownlee C."/>
            <person name="Cock J.M."/>
            <person name="Elias M."/>
            <person name="Gladyshev V.N."/>
            <person name="Groth M."/>
            <person name="Guda C."/>
            <person name="Hadaegh A."/>
            <person name="Iglesias-Rodriguez M.D."/>
            <person name="Jenkins J."/>
            <person name="Jones B.M."/>
            <person name="Lawson T."/>
            <person name="Leese F."/>
            <person name="Lindquist E."/>
            <person name="Lobanov A."/>
            <person name="Lomsadze A."/>
            <person name="Malik S.B."/>
            <person name="Marsh M.E."/>
            <person name="Mackinder L."/>
            <person name="Mock T."/>
            <person name="Mueller-Roeber B."/>
            <person name="Pagarete A."/>
            <person name="Parker M."/>
            <person name="Probert I."/>
            <person name="Quesneville H."/>
            <person name="Raines C."/>
            <person name="Rensing S.A."/>
            <person name="Riano-Pachon D.M."/>
            <person name="Richier S."/>
            <person name="Rokitta S."/>
            <person name="Shiraiwa Y."/>
            <person name="Soanes D.M."/>
            <person name="van der Giezen M."/>
            <person name="Wahlund T.M."/>
            <person name="Williams B."/>
            <person name="Wilson W."/>
            <person name="Wolfe G."/>
            <person name="Wurch L.L."/>
        </authorList>
    </citation>
    <scope>NUCLEOTIDE SEQUENCE</scope>
</reference>
<dbReference type="AlphaFoldDB" id="A0A0D3K749"/>
<protein>
    <submittedName>
        <fullName evidence="2">Uncharacterized protein</fullName>
    </submittedName>
</protein>
<feature type="transmembrane region" description="Helical" evidence="1">
    <location>
        <begin position="6"/>
        <end position="25"/>
    </location>
</feature>
<organism evidence="2 3">
    <name type="scientific">Emiliania huxleyi (strain CCMP1516)</name>
    <dbReference type="NCBI Taxonomy" id="280463"/>
    <lineage>
        <taxon>Eukaryota</taxon>
        <taxon>Haptista</taxon>
        <taxon>Haptophyta</taxon>
        <taxon>Prymnesiophyceae</taxon>
        <taxon>Isochrysidales</taxon>
        <taxon>Noelaerhabdaceae</taxon>
        <taxon>Emiliania</taxon>
    </lineage>
</organism>
<proteinExistence type="predicted"/>
<dbReference type="HOGENOM" id="CLU_2311492_0_0_1"/>
<dbReference type="KEGG" id="ehx:EMIHUDRAFT_442182"/>
<keyword evidence="1" id="KW-0472">Membrane</keyword>
<evidence type="ECO:0000256" key="1">
    <source>
        <dbReference type="SAM" id="Phobius"/>
    </source>
</evidence>
<name>A0A0D3K749_EMIH1</name>
<sequence>MSATLVLFGGSTTGMLAWVSGTYVLGMRALPGKKVAIDTPTLLGGVHTTECDWSEIGRPGSYHPFSTFGAKGAVFWLDEDGTLVDPQVLQKIEAALNRDY</sequence>
<keyword evidence="1" id="KW-0812">Transmembrane</keyword>
<accession>A0A0D3K749</accession>
<keyword evidence="3" id="KW-1185">Reference proteome</keyword>
<dbReference type="EnsemblProtists" id="EOD31584">
    <property type="protein sequence ID" value="EOD31584"/>
    <property type="gene ID" value="EMIHUDRAFT_442182"/>
</dbReference>
<dbReference type="PaxDb" id="2903-EOD31584"/>
<evidence type="ECO:0000313" key="2">
    <source>
        <dbReference type="EnsemblProtists" id="EOD31584"/>
    </source>
</evidence>
<keyword evidence="1" id="KW-1133">Transmembrane helix</keyword>
<evidence type="ECO:0000313" key="3">
    <source>
        <dbReference type="Proteomes" id="UP000013827"/>
    </source>
</evidence>
<dbReference type="RefSeq" id="XP_005784013.1">
    <property type="nucleotide sequence ID" value="XM_005783956.1"/>
</dbReference>